<feature type="transmembrane region" description="Helical" evidence="2">
    <location>
        <begin position="6"/>
        <end position="22"/>
    </location>
</feature>
<dbReference type="KEGG" id="mbe:MBM_01493"/>
<dbReference type="AlphaFoldDB" id="K1X6V1"/>
<dbReference type="OrthoDB" id="3546888at2759"/>
<accession>K1X6V1</accession>
<feature type="transmembrane region" description="Helical" evidence="2">
    <location>
        <begin position="29"/>
        <end position="50"/>
    </location>
</feature>
<sequence>MFKEVVSLAIILGFIWNILYVEHPDTRSYTIAFVGSLLALSPFVLCWIYWMGVQEGAAPREIFSLRYWRDSRRRVRDGPGDSEVSPRPGLVDGSRREGTRDITDQHAFLRGPLEDEMVGCICFRVMAAGADTLARSESTPKAASLQVITLYIAAVSEDDSYKHGNGGSDHHGDEMKPYPILLSARSAWNWSAVSSLSGDFPR</sequence>
<dbReference type="InParanoid" id="K1X6V1"/>
<dbReference type="EMBL" id="JH921429">
    <property type="protein sequence ID" value="EKD20811.1"/>
    <property type="molecule type" value="Genomic_DNA"/>
</dbReference>
<dbReference type="HOGENOM" id="CLU_1354876_0_0_1"/>
<dbReference type="Proteomes" id="UP000006753">
    <property type="component" value="Unassembled WGS sequence"/>
</dbReference>
<evidence type="ECO:0000313" key="3">
    <source>
        <dbReference type="EMBL" id="EKD20811.1"/>
    </source>
</evidence>
<evidence type="ECO:0000313" key="4">
    <source>
        <dbReference type="Proteomes" id="UP000006753"/>
    </source>
</evidence>
<protein>
    <submittedName>
        <fullName evidence="3">Uncharacterized protein</fullName>
    </submittedName>
</protein>
<reference evidence="3 4" key="1">
    <citation type="journal article" date="2012" name="BMC Genomics">
        <title>Sequencing the genome of Marssonina brunnea reveals fungus-poplar co-evolution.</title>
        <authorList>
            <person name="Zhu S."/>
            <person name="Cao Y.-Z."/>
            <person name="Jiang C."/>
            <person name="Tan B.-Y."/>
            <person name="Wang Z."/>
            <person name="Feng S."/>
            <person name="Zhang L."/>
            <person name="Su X.-H."/>
            <person name="Brejova B."/>
            <person name="Vinar T."/>
            <person name="Xu M."/>
            <person name="Wang M.-X."/>
            <person name="Zhang S.-G."/>
            <person name="Huang M.-R."/>
            <person name="Wu R."/>
            <person name="Zhou Y."/>
        </authorList>
    </citation>
    <scope>NUCLEOTIDE SEQUENCE [LARGE SCALE GENOMIC DNA]</scope>
    <source>
        <strain evidence="3 4">MB_m1</strain>
    </source>
</reference>
<keyword evidence="2" id="KW-0472">Membrane</keyword>
<keyword evidence="2" id="KW-1133">Transmembrane helix</keyword>
<keyword evidence="2" id="KW-0812">Transmembrane</keyword>
<evidence type="ECO:0000256" key="2">
    <source>
        <dbReference type="SAM" id="Phobius"/>
    </source>
</evidence>
<organism evidence="3 4">
    <name type="scientific">Marssonina brunnea f. sp. multigermtubi (strain MB_m1)</name>
    <name type="common">Marssonina leaf spot fungus</name>
    <dbReference type="NCBI Taxonomy" id="1072389"/>
    <lineage>
        <taxon>Eukaryota</taxon>
        <taxon>Fungi</taxon>
        <taxon>Dikarya</taxon>
        <taxon>Ascomycota</taxon>
        <taxon>Pezizomycotina</taxon>
        <taxon>Leotiomycetes</taxon>
        <taxon>Helotiales</taxon>
        <taxon>Drepanopezizaceae</taxon>
        <taxon>Drepanopeziza</taxon>
    </lineage>
</organism>
<gene>
    <name evidence="3" type="ORF">MBM_01493</name>
</gene>
<keyword evidence="4" id="KW-1185">Reference proteome</keyword>
<feature type="region of interest" description="Disordered" evidence="1">
    <location>
        <begin position="74"/>
        <end position="97"/>
    </location>
</feature>
<proteinExistence type="predicted"/>
<evidence type="ECO:0000256" key="1">
    <source>
        <dbReference type="SAM" id="MobiDB-lite"/>
    </source>
</evidence>
<name>K1X6V1_MARBU</name>